<dbReference type="GO" id="GO:0016787">
    <property type="term" value="F:hydrolase activity"/>
    <property type="evidence" value="ECO:0007669"/>
    <property type="project" value="UniProtKB-KW"/>
</dbReference>
<reference evidence="2 3" key="1">
    <citation type="submission" date="2016-07" db="EMBL/GenBank/DDBJ databases">
        <title>Pervasive Adenine N6-methylation of Active Genes in Fungi.</title>
        <authorList>
            <consortium name="DOE Joint Genome Institute"/>
            <person name="Mondo S.J."/>
            <person name="Dannebaum R.O."/>
            <person name="Kuo R.C."/>
            <person name="Labutti K."/>
            <person name="Haridas S."/>
            <person name="Kuo A."/>
            <person name="Salamov A."/>
            <person name="Ahrendt S.R."/>
            <person name="Lipzen A."/>
            <person name="Sullivan W."/>
            <person name="Andreopoulos W.B."/>
            <person name="Clum A."/>
            <person name="Lindquist E."/>
            <person name="Daum C."/>
            <person name="Ramamoorthy G.K."/>
            <person name="Gryganskyi A."/>
            <person name="Culley D."/>
            <person name="Magnuson J.K."/>
            <person name="James T.Y."/>
            <person name="O'Malley M.A."/>
            <person name="Stajich J.E."/>
            <person name="Spatafora J.W."/>
            <person name="Visel A."/>
            <person name="Grigoriev I.V."/>
        </authorList>
    </citation>
    <scope>NUCLEOTIDE SEQUENCE [LARGE SCALE GENOMIC DNA]</scope>
    <source>
        <strain evidence="2 3">CBS 115471</strain>
    </source>
</reference>
<dbReference type="STRING" id="1231657.A0A1Y2ABR1"/>
<dbReference type="EMBL" id="MCFA01000002">
    <property type="protein sequence ID" value="ORY19455.1"/>
    <property type="molecule type" value="Genomic_DNA"/>
</dbReference>
<feature type="non-terminal residue" evidence="2">
    <location>
        <position position="287"/>
    </location>
</feature>
<dbReference type="SUPFAM" id="SSF53474">
    <property type="entry name" value="alpha/beta-Hydrolases"/>
    <property type="match status" value="1"/>
</dbReference>
<evidence type="ECO:0000259" key="1">
    <source>
        <dbReference type="Pfam" id="PF12697"/>
    </source>
</evidence>
<dbReference type="Gene3D" id="3.40.50.1820">
    <property type="entry name" value="alpha/beta hydrolase"/>
    <property type="match status" value="1"/>
</dbReference>
<protein>
    <submittedName>
        <fullName evidence="2">Alpha/Beta hydrolase protein</fullName>
    </submittedName>
</protein>
<accession>A0A1Y2ABR1</accession>
<dbReference type="InterPro" id="IPR029058">
    <property type="entry name" value="AB_hydrolase_fold"/>
</dbReference>
<organism evidence="2 3">
    <name type="scientific">Clohesyomyces aquaticus</name>
    <dbReference type="NCBI Taxonomy" id="1231657"/>
    <lineage>
        <taxon>Eukaryota</taxon>
        <taxon>Fungi</taxon>
        <taxon>Dikarya</taxon>
        <taxon>Ascomycota</taxon>
        <taxon>Pezizomycotina</taxon>
        <taxon>Dothideomycetes</taxon>
        <taxon>Pleosporomycetidae</taxon>
        <taxon>Pleosporales</taxon>
        <taxon>Lindgomycetaceae</taxon>
        <taxon>Clohesyomyces</taxon>
    </lineage>
</organism>
<dbReference type="OrthoDB" id="294702at2759"/>
<dbReference type="Proteomes" id="UP000193144">
    <property type="component" value="Unassembled WGS sequence"/>
</dbReference>
<dbReference type="Pfam" id="PF12697">
    <property type="entry name" value="Abhydrolase_6"/>
    <property type="match status" value="1"/>
</dbReference>
<keyword evidence="2" id="KW-0378">Hydrolase</keyword>
<comment type="caution">
    <text evidence="2">The sequence shown here is derived from an EMBL/GenBank/DDBJ whole genome shotgun (WGS) entry which is preliminary data.</text>
</comment>
<dbReference type="InterPro" id="IPR000073">
    <property type="entry name" value="AB_hydrolase_1"/>
</dbReference>
<proteinExistence type="predicted"/>
<keyword evidence="3" id="KW-1185">Reference proteome</keyword>
<sequence>MVDPSCCNSTPNPWLSASTHSALVPLPPPYSHRLYVKILGPKRCSPLQSVLVFFSGGGAPTLLYMKLMERLTKRWRVLVYDRAGYGKSEMPWEIGSGNDQRRVIMAQDSAQELRALLSAISLPGPYVVIAHSYGGIVAREFIELMNHSDAIIGLSLIEPASELLYQIHKPSIPPPSFTPLLENVDISSLLHLRSRSGFTDLEWDAVIAAIATTAPNTEYEDCRASGRRLAERKQIERRVMDPWPVGLLRGDWYRQWKVLFDKGVEVGNGSEEEREECRRFLWEVDVF</sequence>
<evidence type="ECO:0000313" key="2">
    <source>
        <dbReference type="EMBL" id="ORY19455.1"/>
    </source>
</evidence>
<evidence type="ECO:0000313" key="3">
    <source>
        <dbReference type="Proteomes" id="UP000193144"/>
    </source>
</evidence>
<gene>
    <name evidence="2" type="ORF">BCR34DRAFT_503213</name>
</gene>
<feature type="domain" description="AB hydrolase-1" evidence="1">
    <location>
        <begin position="51"/>
        <end position="217"/>
    </location>
</feature>
<dbReference type="AlphaFoldDB" id="A0A1Y2ABR1"/>
<name>A0A1Y2ABR1_9PLEO</name>